<comment type="caution">
    <text evidence="3">The sequence shown here is derived from an EMBL/GenBank/DDBJ whole genome shotgun (WGS) entry which is preliminary data.</text>
</comment>
<proteinExistence type="predicted"/>
<dbReference type="InterPro" id="IPR013424">
    <property type="entry name" value="Ice-binding_C"/>
</dbReference>
<organism evidence="3 4">
    <name type="scientific">Methylomonas koyamae</name>
    <dbReference type="NCBI Taxonomy" id="702114"/>
    <lineage>
        <taxon>Bacteria</taxon>
        <taxon>Pseudomonadati</taxon>
        <taxon>Pseudomonadota</taxon>
        <taxon>Gammaproteobacteria</taxon>
        <taxon>Methylococcales</taxon>
        <taxon>Methylococcaceae</taxon>
        <taxon>Methylomonas</taxon>
    </lineage>
</organism>
<reference evidence="3 4" key="1">
    <citation type="submission" date="2016-03" db="EMBL/GenBank/DDBJ databases">
        <authorList>
            <person name="Ploux O."/>
        </authorList>
    </citation>
    <scope>NUCLEOTIDE SEQUENCE [LARGE SCALE GENOMIC DNA]</scope>
    <source>
        <strain evidence="3 4">R-45378</strain>
    </source>
</reference>
<evidence type="ECO:0000313" key="4">
    <source>
        <dbReference type="Proteomes" id="UP000077857"/>
    </source>
</evidence>
<keyword evidence="1" id="KW-0732">Signal</keyword>
<evidence type="ECO:0000259" key="2">
    <source>
        <dbReference type="Pfam" id="PF07589"/>
    </source>
</evidence>
<dbReference type="Pfam" id="PF07589">
    <property type="entry name" value="PEP-CTERM"/>
    <property type="match status" value="1"/>
</dbReference>
<evidence type="ECO:0000313" key="3">
    <source>
        <dbReference type="EMBL" id="OAI20586.1"/>
    </source>
</evidence>
<dbReference type="RefSeq" id="WP_064039104.1">
    <property type="nucleotide sequence ID" value="NZ_LUUJ01000022.1"/>
</dbReference>
<accession>A0A177NRB5</accession>
<name>A0A177NRB5_9GAMM</name>
<dbReference type="Proteomes" id="UP000077857">
    <property type="component" value="Unassembled WGS sequence"/>
</dbReference>
<gene>
    <name evidence="3" type="ORF">A1507_04965</name>
</gene>
<protein>
    <recommendedName>
        <fullName evidence="2">Ice-binding protein C-terminal domain-containing protein</fullName>
    </recommendedName>
</protein>
<feature type="chain" id="PRO_5008069456" description="Ice-binding protein C-terminal domain-containing protein" evidence="1">
    <location>
        <begin position="23"/>
        <end position="250"/>
    </location>
</feature>
<evidence type="ECO:0000256" key="1">
    <source>
        <dbReference type="SAM" id="SignalP"/>
    </source>
</evidence>
<feature type="domain" description="Ice-binding protein C-terminal" evidence="2">
    <location>
        <begin position="226"/>
        <end position="249"/>
    </location>
</feature>
<sequence length="250" mass="26674">MFNSSKYVALSLLTLTSLNAGAALTGYTANGANLVYSGVADITWTEDANLLATMARDQGAFTLFDAIIAASPTITDTPNDYDTPAFSGVHQVTRSDFSTGALGSTSWFGALAFVNYLNSIHYAGSNQWMLPEANVACGTSINCVNSTMGSLYYSELGFVGGQNPPTSDSFSNDGVPHYWLSTERPGHPIDSYRFSWHMSNGGNQSEGISKGLSSFVRPYSPGMITAVPVPPTAWLFGSGLLGLFGWQRRV</sequence>
<dbReference type="AlphaFoldDB" id="A0A177NRB5"/>
<dbReference type="EMBL" id="LUUJ01000022">
    <property type="protein sequence ID" value="OAI20586.1"/>
    <property type="molecule type" value="Genomic_DNA"/>
</dbReference>
<feature type="signal peptide" evidence="1">
    <location>
        <begin position="1"/>
        <end position="22"/>
    </location>
</feature>